<dbReference type="Gene3D" id="3.40.630.40">
    <property type="entry name" value="Zn-dependent exopeptidases"/>
    <property type="match status" value="1"/>
</dbReference>
<dbReference type="EMBL" id="FQZP01000023">
    <property type="protein sequence ID" value="SHJ08379.1"/>
    <property type="molecule type" value="Genomic_DNA"/>
</dbReference>
<keyword evidence="5" id="KW-1185">Reference proteome</keyword>
<evidence type="ECO:0000313" key="5">
    <source>
        <dbReference type="Proteomes" id="UP000324781"/>
    </source>
</evidence>
<dbReference type="GO" id="GO:0009253">
    <property type="term" value="P:peptidoglycan catabolic process"/>
    <property type="evidence" value="ECO:0007669"/>
    <property type="project" value="InterPro"/>
</dbReference>
<feature type="chain" id="PRO_5013314116" evidence="2">
    <location>
        <begin position="24"/>
        <end position="966"/>
    </location>
</feature>
<dbReference type="PANTHER" id="PTHR43405:SF1">
    <property type="entry name" value="GLYCOSYL HYDROLASE DIGH"/>
    <property type="match status" value="1"/>
</dbReference>
<dbReference type="Proteomes" id="UP000324781">
    <property type="component" value="Unassembled WGS sequence"/>
</dbReference>
<evidence type="ECO:0000259" key="3">
    <source>
        <dbReference type="SMART" id="SM00646"/>
    </source>
</evidence>
<dbReference type="InterPro" id="IPR003790">
    <property type="entry name" value="GHL10"/>
</dbReference>
<dbReference type="Pfam" id="PF01520">
    <property type="entry name" value="Amidase_3"/>
    <property type="match status" value="1"/>
</dbReference>
<dbReference type="RefSeq" id="WP_188118427.1">
    <property type="nucleotide sequence ID" value="NZ_FQZP01000023.1"/>
</dbReference>
<accession>A0A1M6GEM3</accession>
<organism evidence="4 5">
    <name type="scientific">Thermoclostridium caenicola</name>
    <dbReference type="NCBI Taxonomy" id="659425"/>
    <lineage>
        <taxon>Bacteria</taxon>
        <taxon>Bacillati</taxon>
        <taxon>Bacillota</taxon>
        <taxon>Clostridia</taxon>
        <taxon>Eubacteriales</taxon>
        <taxon>Oscillospiraceae</taxon>
        <taxon>Thermoclostridium</taxon>
    </lineage>
</organism>
<proteinExistence type="predicted"/>
<dbReference type="SUPFAM" id="SSF53187">
    <property type="entry name" value="Zn-dependent exopeptidases"/>
    <property type="match status" value="1"/>
</dbReference>
<dbReference type="Pfam" id="PF02638">
    <property type="entry name" value="GHL10"/>
    <property type="match status" value="1"/>
</dbReference>
<dbReference type="InterPro" id="IPR017853">
    <property type="entry name" value="GH"/>
</dbReference>
<gene>
    <name evidence="4" type="ORF">SAMN05444373_102329</name>
</gene>
<dbReference type="Gene3D" id="3.20.20.80">
    <property type="entry name" value="Glycosidases"/>
    <property type="match status" value="1"/>
</dbReference>
<reference evidence="4 5" key="1">
    <citation type="submission" date="2016-11" db="EMBL/GenBank/DDBJ databases">
        <authorList>
            <person name="Varghese N."/>
            <person name="Submissions S."/>
        </authorList>
    </citation>
    <scope>NUCLEOTIDE SEQUENCE [LARGE SCALE GENOMIC DNA]</scope>
    <source>
        <strain evidence="4 5">DSM 19027</strain>
    </source>
</reference>
<protein>
    <submittedName>
        <fullName evidence="4">Uncharacterized lipoprotein YddW, UPF0748 family</fullName>
    </submittedName>
</protein>
<evidence type="ECO:0000313" key="4">
    <source>
        <dbReference type="EMBL" id="SHJ08379.1"/>
    </source>
</evidence>
<evidence type="ECO:0000256" key="1">
    <source>
        <dbReference type="ARBA" id="ARBA00022729"/>
    </source>
</evidence>
<dbReference type="InterPro" id="IPR002508">
    <property type="entry name" value="MurNAc-LAA_cat"/>
</dbReference>
<evidence type="ECO:0000256" key="2">
    <source>
        <dbReference type="SAM" id="SignalP"/>
    </source>
</evidence>
<feature type="signal peptide" evidence="2">
    <location>
        <begin position="1"/>
        <end position="23"/>
    </location>
</feature>
<dbReference type="SUPFAM" id="SSF51445">
    <property type="entry name" value="(Trans)glycosidases"/>
    <property type="match status" value="1"/>
</dbReference>
<dbReference type="AlphaFoldDB" id="A0A1M6GEM3"/>
<dbReference type="InterPro" id="IPR036179">
    <property type="entry name" value="Ig-like_dom_sf"/>
</dbReference>
<dbReference type="PROSITE" id="PS51257">
    <property type="entry name" value="PROKAR_LIPOPROTEIN"/>
    <property type="match status" value="1"/>
</dbReference>
<feature type="domain" description="MurNAc-LAA" evidence="3">
    <location>
        <begin position="849"/>
        <end position="961"/>
    </location>
</feature>
<dbReference type="GO" id="GO:0008745">
    <property type="term" value="F:N-acetylmuramoyl-L-alanine amidase activity"/>
    <property type="evidence" value="ECO:0007669"/>
    <property type="project" value="InterPro"/>
</dbReference>
<dbReference type="PANTHER" id="PTHR43405">
    <property type="entry name" value="GLYCOSYL HYDROLASE DIGH"/>
    <property type="match status" value="1"/>
</dbReference>
<dbReference type="SUPFAM" id="SSF48726">
    <property type="entry name" value="Immunoglobulin"/>
    <property type="match status" value="1"/>
</dbReference>
<sequence length="966" mass="106732">MKKMAKFLMVVILILSMACPAFAANDTLPGKTAKSDFRGLWVSTVVNIDYPKKPTTDSETLKSEAIKILDLAKDTGFNAVFLQVRPTADAFYKSSLFPWSRYLTGKQGVAPDGGFDPLAFWTEEAHKRGLELHAWINPYRVTKKEWNQPSHDFASLAPTNPAVLNPQWVVKHPDGNLYFDPGIPEVRRLIIDGVLEIVKNYDVDGIHFDDYFYPDTSFNDKATYEKYKSPGQSLDDWRRENVNTLIRDCYYAIKVTRSSVRFGISPFGIWANRSSNPLGSDTNGLQSYSSHYADSLKWVKDGIIDYIAPQFYWNIGYSVADYSKLLTWWKNAVAGTGVDLYIGMAAYKAGDANPNSPWHGTQEIVRQLELNDTVEEVKGSIMFTYNSLANYPELAAAIKAVYARRDELAGKTGLIVSRPSGNITTSLDKYYLNGASDPEKPLYLNGLPVSGRSSRGYFGILITLQPGENRFTFTQDGYSVTRVITRTVSSGPQKMSKAEIPASSTFPRSPVYGMPGETITLSCQAPAGSKVTVQIDGKTYTMKQQTATPSDSGLYAATFTYDYTLPNYAGNPRKVDLGVPVYTMNYKGTTSTQKGAAVVGVIMKGAPVYAEVKVPMTYTFDEPSSDNGGRHQLYSGMLDAVTGMSGSYVRLSSGQWVNKNDVNVYDLNFKIQSDIKQVEYVIGEGWETLKLDATLSPAAFAVFDGTQVKLTVSATCRAEAPQLPPNALISSVTIAQNSDSGTLMTLTVRPGEKLTGYYIEKTSGGLLLHVKRKPQSKDQSLPLKGLSIMLDPGHGGTETGAIGPLGLRYAEKDINLNLAKKLAAELEALGARVYLTREDDRTVSLEDRLAMSKMMLPDLFVSLHANSMADNVDISKVDGFSVWYREPLAKDLVELLYNHVTGSLGRTLKGTHVRNFYVTRGTWMPSILLETGFVPNPQEFEWLTDEAEQTRLAKSIAEAITAYFRE</sequence>
<keyword evidence="4" id="KW-0449">Lipoprotein</keyword>
<keyword evidence="1 2" id="KW-0732">Signal</keyword>
<name>A0A1M6GEM3_9FIRM</name>
<dbReference type="InterPro" id="IPR052177">
    <property type="entry name" value="Divisome_Glycosyl_Hydrolase"/>
</dbReference>
<dbReference type="CDD" id="cd02696">
    <property type="entry name" value="MurNAc-LAA"/>
    <property type="match status" value="1"/>
</dbReference>
<dbReference type="SMART" id="SM00646">
    <property type="entry name" value="Ami_3"/>
    <property type="match status" value="1"/>
</dbReference>